<sequence>MAHGFNAFVMAITLDKITLTETTLTNPKAVEYQWVRTLYVQGYQPEAINHYIQACFGGDATFADLFRRVAMHEESLYLLLQYLNCAPSSREF</sequence>
<name>A0A271VW87_VIBMT</name>
<dbReference type="AlphaFoldDB" id="A0A271VW87"/>
<dbReference type="EMBL" id="NMSH01000003">
    <property type="protein sequence ID" value="PAR22410.1"/>
    <property type="molecule type" value="Genomic_DNA"/>
</dbReference>
<organism evidence="1 2">
    <name type="scientific">Vibrio metoecus</name>
    <dbReference type="NCBI Taxonomy" id="1481663"/>
    <lineage>
        <taxon>Bacteria</taxon>
        <taxon>Pseudomonadati</taxon>
        <taxon>Pseudomonadota</taxon>
        <taxon>Gammaproteobacteria</taxon>
        <taxon>Vibrionales</taxon>
        <taxon>Vibrionaceae</taxon>
        <taxon>Vibrio</taxon>
    </lineage>
</organism>
<evidence type="ECO:0000313" key="1">
    <source>
        <dbReference type="EMBL" id="PAR22410.1"/>
    </source>
</evidence>
<proteinExistence type="predicted"/>
<protein>
    <submittedName>
        <fullName evidence="1">Uncharacterized protein</fullName>
    </submittedName>
</protein>
<gene>
    <name evidence="1" type="ORF">CGU03_03430</name>
</gene>
<comment type="caution">
    <text evidence="1">The sequence shown here is derived from an EMBL/GenBank/DDBJ whole genome shotgun (WGS) entry which is preliminary data.</text>
</comment>
<evidence type="ECO:0000313" key="2">
    <source>
        <dbReference type="Proteomes" id="UP000216173"/>
    </source>
</evidence>
<reference evidence="2" key="1">
    <citation type="submission" date="2017-07" db="EMBL/GenBank/DDBJ databases">
        <authorList>
            <person name="Boucher Y."/>
            <person name="Orata F.D."/>
        </authorList>
    </citation>
    <scope>NUCLEOTIDE SEQUENCE [LARGE SCALE GENOMIC DNA]</scope>
    <source>
        <strain evidence="2">OYP9E10</strain>
    </source>
</reference>
<accession>A0A271VW87</accession>
<dbReference type="Proteomes" id="UP000216173">
    <property type="component" value="Unassembled WGS sequence"/>
</dbReference>